<reference evidence="1 2" key="1">
    <citation type="submission" date="2022-03" db="EMBL/GenBank/DDBJ databases">
        <title>Sinomonas sp. isolated from a soil.</title>
        <authorList>
            <person name="Han J."/>
            <person name="Kim D.-U."/>
        </authorList>
    </citation>
    <scope>NUCLEOTIDE SEQUENCE [LARGE SCALE GENOMIC DNA]</scope>
    <source>
        <strain evidence="1 2">5-5</strain>
    </source>
</reference>
<dbReference type="Proteomes" id="UP001202922">
    <property type="component" value="Unassembled WGS sequence"/>
</dbReference>
<sequence>MKIGVYIDGYNLYYGGRGLCGRGTAGWRWLDVRALAGNVITAASGWSTPHDLHVVYCTARIKGRGNTSGQKDQDVYLRALNASGAVDVFEYGTYVERIATSPLATAGKGGRPIISQATWPLMVRDNTNGDVPGATFIASVSRREEKGSDVNVATHLLLDVLRQNVDAAVVVSNDSDLKKPIEVARDSVPVGLVNPTKNYPAGALNGDPNAGPGGHWWYQLTATDLRRAQMPASLGPKITRPNGW</sequence>
<accession>A0ABS9U7W6</accession>
<keyword evidence="2" id="KW-1185">Reference proteome</keyword>
<protein>
    <submittedName>
        <fullName evidence="1">NYN domain-containing protein</fullName>
    </submittedName>
</protein>
<evidence type="ECO:0000313" key="1">
    <source>
        <dbReference type="EMBL" id="MCH6472592.1"/>
    </source>
</evidence>
<dbReference type="Gene3D" id="3.40.50.1010">
    <property type="entry name" value="5'-nuclease"/>
    <property type="match status" value="1"/>
</dbReference>
<dbReference type="EMBL" id="JAKZBV010000003">
    <property type="protein sequence ID" value="MCH6472592.1"/>
    <property type="molecule type" value="Genomic_DNA"/>
</dbReference>
<dbReference type="CDD" id="cd18722">
    <property type="entry name" value="PIN_NicB-like"/>
    <property type="match status" value="1"/>
</dbReference>
<proteinExistence type="predicted"/>
<dbReference type="RefSeq" id="WP_241056776.1">
    <property type="nucleotide sequence ID" value="NZ_JAKZBV010000003.1"/>
</dbReference>
<organism evidence="1 2">
    <name type="scientific">Sinomonas terrae</name>
    <dbReference type="NCBI Taxonomy" id="2908838"/>
    <lineage>
        <taxon>Bacteria</taxon>
        <taxon>Bacillati</taxon>
        <taxon>Actinomycetota</taxon>
        <taxon>Actinomycetes</taxon>
        <taxon>Micrococcales</taxon>
        <taxon>Micrococcaceae</taxon>
        <taxon>Sinomonas</taxon>
    </lineage>
</organism>
<evidence type="ECO:0000313" key="2">
    <source>
        <dbReference type="Proteomes" id="UP001202922"/>
    </source>
</evidence>
<gene>
    <name evidence="1" type="ORF">L0M17_21965</name>
</gene>
<comment type="caution">
    <text evidence="1">The sequence shown here is derived from an EMBL/GenBank/DDBJ whole genome shotgun (WGS) entry which is preliminary data.</text>
</comment>
<name>A0ABS9U7W6_9MICC</name>